<dbReference type="OrthoDB" id="9812295at2"/>
<dbReference type="EMBL" id="FWFO01000001">
    <property type="protein sequence ID" value="SLN33153.1"/>
    <property type="molecule type" value="Genomic_DNA"/>
</dbReference>
<dbReference type="InterPro" id="IPR029039">
    <property type="entry name" value="Flavoprotein-like_sf"/>
</dbReference>
<dbReference type="Gene3D" id="3.40.50.360">
    <property type="match status" value="1"/>
</dbReference>
<protein>
    <submittedName>
        <fullName evidence="3">FMN-dependent NADPH-azoreductase</fullName>
        <ecNumber evidence="3">1.7.-.-</ecNumber>
    </submittedName>
</protein>
<name>A0A1Y5SA94_9RHOB</name>
<dbReference type="EC" id="1.7.-.-" evidence="3"/>
<dbReference type="SUPFAM" id="SSF52218">
    <property type="entry name" value="Flavoproteins"/>
    <property type="match status" value="1"/>
</dbReference>
<dbReference type="Proteomes" id="UP000193077">
    <property type="component" value="Unassembled WGS sequence"/>
</dbReference>
<feature type="region of interest" description="Disordered" evidence="1">
    <location>
        <begin position="1"/>
        <end position="20"/>
    </location>
</feature>
<dbReference type="Pfam" id="PF03358">
    <property type="entry name" value="FMN_red"/>
    <property type="match status" value="1"/>
</dbReference>
<sequence>MTTLVFLGSTRDSSPPRPRRLGARVATACARVLTEAGAAAELIDPLDYDFARRFKPHFAYAPSQVPAEMEALAQKIEAADSYVMVSPEYNHSMSPALADLLNHFGSSLFSYKPSTIVTYSAGQWGGARAAVNMRTYLSELGCLPISAMIHIPHAQDVLTPDGNFAEDVDADRWTGYFGRSFQQLLWWAAAAKSQHQVASPTEAFLTAPSQRNAP</sequence>
<evidence type="ECO:0000313" key="4">
    <source>
        <dbReference type="Proteomes" id="UP000193077"/>
    </source>
</evidence>
<dbReference type="GO" id="GO:0016491">
    <property type="term" value="F:oxidoreductase activity"/>
    <property type="evidence" value="ECO:0007669"/>
    <property type="project" value="UniProtKB-KW"/>
</dbReference>
<proteinExistence type="predicted"/>
<evidence type="ECO:0000256" key="1">
    <source>
        <dbReference type="SAM" id="MobiDB-lite"/>
    </source>
</evidence>
<dbReference type="GO" id="GO:0010181">
    <property type="term" value="F:FMN binding"/>
    <property type="evidence" value="ECO:0007669"/>
    <property type="project" value="TreeGrafter"/>
</dbReference>
<dbReference type="InterPro" id="IPR005025">
    <property type="entry name" value="FMN_Rdtase-like_dom"/>
</dbReference>
<dbReference type="PANTHER" id="PTHR30543:SF21">
    <property type="entry name" value="NAD(P)H-DEPENDENT FMN REDUCTASE LOT6"/>
    <property type="match status" value="1"/>
</dbReference>
<organism evidence="3 4">
    <name type="scientific">Falsiruegeria litorea R37</name>
    <dbReference type="NCBI Taxonomy" id="1200284"/>
    <lineage>
        <taxon>Bacteria</taxon>
        <taxon>Pseudomonadati</taxon>
        <taxon>Pseudomonadota</taxon>
        <taxon>Alphaproteobacteria</taxon>
        <taxon>Rhodobacterales</taxon>
        <taxon>Roseobacteraceae</taxon>
        <taxon>Falsiruegeria</taxon>
    </lineage>
</organism>
<keyword evidence="3" id="KW-0560">Oxidoreductase</keyword>
<feature type="domain" description="NADPH-dependent FMN reductase-like" evidence="2">
    <location>
        <begin position="1"/>
        <end position="154"/>
    </location>
</feature>
<evidence type="ECO:0000313" key="3">
    <source>
        <dbReference type="EMBL" id="SLN33153.1"/>
    </source>
</evidence>
<dbReference type="AlphaFoldDB" id="A0A1Y5SA94"/>
<dbReference type="InterPro" id="IPR050712">
    <property type="entry name" value="NAD(P)H-dep_reductase"/>
</dbReference>
<reference evidence="3 4" key="1">
    <citation type="submission" date="2017-03" db="EMBL/GenBank/DDBJ databases">
        <authorList>
            <person name="Afonso C.L."/>
            <person name="Miller P.J."/>
            <person name="Scott M.A."/>
            <person name="Spackman E."/>
            <person name="Goraichik I."/>
            <person name="Dimitrov K.M."/>
            <person name="Suarez D.L."/>
            <person name="Swayne D.E."/>
        </authorList>
    </citation>
    <scope>NUCLEOTIDE SEQUENCE [LARGE SCALE GENOMIC DNA]</scope>
    <source>
        <strain evidence="3 4">CECT 7639</strain>
    </source>
</reference>
<gene>
    <name evidence="3" type="primary">azr_2</name>
    <name evidence="3" type="ORF">TRL7639_01470</name>
</gene>
<keyword evidence="4" id="KW-1185">Reference proteome</keyword>
<dbReference type="RefSeq" id="WP_085795075.1">
    <property type="nucleotide sequence ID" value="NZ_FWFO01000001.1"/>
</dbReference>
<evidence type="ECO:0000259" key="2">
    <source>
        <dbReference type="Pfam" id="PF03358"/>
    </source>
</evidence>
<accession>A0A1Y5SA94</accession>
<dbReference type="GO" id="GO:0005829">
    <property type="term" value="C:cytosol"/>
    <property type="evidence" value="ECO:0007669"/>
    <property type="project" value="TreeGrafter"/>
</dbReference>
<dbReference type="PANTHER" id="PTHR30543">
    <property type="entry name" value="CHROMATE REDUCTASE"/>
    <property type="match status" value="1"/>
</dbReference>